<proteinExistence type="predicted"/>
<name>A0A024H9H3_9VIRU</name>
<evidence type="ECO:0000256" key="1">
    <source>
        <dbReference type="SAM" id="MobiDB-lite"/>
    </source>
</evidence>
<evidence type="ECO:0000313" key="2">
    <source>
        <dbReference type="EMBL" id="CDF65976.1"/>
    </source>
</evidence>
<feature type="region of interest" description="Disordered" evidence="1">
    <location>
        <begin position="1"/>
        <end position="64"/>
    </location>
</feature>
<dbReference type="GO" id="GO:0019028">
    <property type="term" value="C:viral capsid"/>
    <property type="evidence" value="ECO:0007669"/>
    <property type="project" value="UniProtKB-KW"/>
</dbReference>
<organism evidence="2">
    <name type="scientific">uncultured partitivirus</name>
    <dbReference type="NCBI Taxonomy" id="1075819"/>
    <lineage>
        <taxon>Viruses</taxon>
        <taxon>Riboviria</taxon>
        <taxon>Orthornavirae</taxon>
        <taxon>Pisuviricota</taxon>
        <taxon>Duplopiviricetes</taxon>
        <taxon>Durnavirales</taxon>
        <taxon>Partitiviridae</taxon>
        <taxon>environmental samples</taxon>
    </lineage>
</organism>
<keyword evidence="2" id="KW-0946">Virion</keyword>
<sequence>MSSSESGPRNDPLRLADPVPMDVDNIGHTATDLYSRTHDDPEGVKPLVSDPASQKKRGKTHPRSLTKQTVVNATPVNDLRRVSASLSPCELRYPDPNYFVPSFAVLFHILATMNDKVCTLRPFGENGTVNNWIPQVSNIVFAVLAFVQVLRAQQVVQALLPSQARFLESFTSKHPLETIVIPGPLVPFFRSISVSNPGFGNFGNVVPVIPPFSLAENRLYNIDYTPPNAANRFEGITMMLPNIPLMMDQLVRTVKHVLTVESNANKKYSTFNQLLNCFGITEPVRTADLHLEFLQLRKSIGFWHRPTASDGLVFRFANYIANACPYFPDIPQFDINHAEVPANPAANPPTDAVPATWTAITELIQFMCMDTSSDWFSKFLEGMHNFNKQWKENVLLSDIHPTQSTAGLITFRDAEVTAIPTRTMFRDTSLNNASHQLTLNTYATTSCPYILPDDAIDAQTAQLNLHCSSPFAHNMRIGASDVTHFGDYWSAIPQTFVTDRADITSEFPNVISSPAYFADA</sequence>
<gene>
    <name evidence="2" type="primary">CP</name>
</gene>
<protein>
    <submittedName>
        <fullName evidence="2">Coat protein</fullName>
    </submittedName>
</protein>
<reference evidence="2" key="1">
    <citation type="submission" date="2013-05" db="EMBL/GenBank/DDBJ databases">
        <title>Cryptic viruses and multiple herbicide resistance in the grass weeds Alopecurus myosuroides and Lolium rigidum.</title>
        <authorList>
            <person name="Sabbadin F."/>
            <person name="Glover R."/>
            <person name="Wortley D.J."/>
            <person name="Edwards R."/>
        </authorList>
    </citation>
    <scope>NUCLEOTIDE SEQUENCE</scope>
    <source>
        <strain evidence="2">LOL resistant 2</strain>
        <tissue evidence="2">Host shoot tissue</tissue>
    </source>
</reference>
<keyword evidence="2" id="KW-0167">Capsid protein</keyword>
<feature type="compositionally biased region" description="Basic residues" evidence="1">
    <location>
        <begin position="54"/>
        <end position="64"/>
    </location>
</feature>
<dbReference type="EMBL" id="HG005149">
    <property type="protein sequence ID" value="CDF65976.1"/>
    <property type="molecule type" value="Genomic_RNA"/>
</dbReference>
<accession>A0A024H9H3</accession>